<evidence type="ECO:0000256" key="5">
    <source>
        <dbReference type="ARBA" id="ARBA00022729"/>
    </source>
</evidence>
<dbReference type="PROSITE" id="PS00107">
    <property type="entry name" value="PROTEIN_KINASE_ATP"/>
    <property type="match status" value="1"/>
</dbReference>
<evidence type="ECO:0000256" key="2">
    <source>
        <dbReference type="ARBA" id="ARBA00022527"/>
    </source>
</evidence>
<dbReference type="EMBL" id="JBJKBG010000008">
    <property type="protein sequence ID" value="KAL3725515.1"/>
    <property type="molecule type" value="Genomic_DNA"/>
</dbReference>
<feature type="transmembrane region" description="Helical" evidence="13">
    <location>
        <begin position="287"/>
        <end position="312"/>
    </location>
</feature>
<keyword evidence="7" id="KW-0418">Kinase</keyword>
<proteinExistence type="predicted"/>
<dbReference type="PROSITE" id="PS50011">
    <property type="entry name" value="PROTEIN_KINASE_DOM"/>
    <property type="match status" value="1"/>
</dbReference>
<evidence type="ECO:0000256" key="10">
    <source>
        <dbReference type="ARBA" id="ARBA00023136"/>
    </source>
</evidence>
<dbReference type="InterPro" id="IPR017441">
    <property type="entry name" value="Protein_kinase_ATP_BS"/>
</dbReference>
<dbReference type="FunFam" id="3.30.200.20:FF:000178">
    <property type="entry name" value="serine/threonine-protein kinase PBS1-like"/>
    <property type="match status" value="1"/>
</dbReference>
<dbReference type="InterPro" id="IPR025287">
    <property type="entry name" value="WAK_GUB"/>
</dbReference>
<dbReference type="PROSITE" id="PS00108">
    <property type="entry name" value="PROTEIN_KINASE_ST"/>
    <property type="match status" value="1"/>
</dbReference>
<evidence type="ECO:0000259" key="15">
    <source>
        <dbReference type="PROSITE" id="PS50011"/>
    </source>
</evidence>
<protein>
    <recommendedName>
        <fullName evidence="15">Protein kinase domain-containing protein</fullName>
    </recommendedName>
</protein>
<evidence type="ECO:0000256" key="11">
    <source>
        <dbReference type="ARBA" id="ARBA00023180"/>
    </source>
</evidence>
<feature type="signal peptide" evidence="14">
    <location>
        <begin position="1"/>
        <end position="30"/>
    </location>
</feature>
<dbReference type="InterPro" id="IPR045874">
    <property type="entry name" value="LRK10/LRL21-25-like"/>
</dbReference>
<dbReference type="SMART" id="SM00220">
    <property type="entry name" value="S_TKc"/>
    <property type="match status" value="1"/>
</dbReference>
<keyword evidence="9 13" id="KW-1133">Transmembrane helix</keyword>
<keyword evidence="8 12" id="KW-0067">ATP-binding</keyword>
<dbReference type="Gene3D" id="1.10.510.10">
    <property type="entry name" value="Transferase(Phosphotransferase) domain 1"/>
    <property type="match status" value="1"/>
</dbReference>
<evidence type="ECO:0000256" key="9">
    <source>
        <dbReference type="ARBA" id="ARBA00022989"/>
    </source>
</evidence>
<accession>A0ABD3JE87</accession>
<dbReference type="Pfam" id="PF00069">
    <property type="entry name" value="Pkinase"/>
    <property type="match status" value="1"/>
</dbReference>
<dbReference type="Gene3D" id="3.30.200.20">
    <property type="entry name" value="Phosphorylase Kinase, domain 1"/>
    <property type="match status" value="1"/>
</dbReference>
<evidence type="ECO:0000313" key="17">
    <source>
        <dbReference type="Proteomes" id="UP001634007"/>
    </source>
</evidence>
<keyword evidence="3" id="KW-0808">Transferase</keyword>
<evidence type="ECO:0000313" key="16">
    <source>
        <dbReference type="EMBL" id="KAL3725515.1"/>
    </source>
</evidence>
<gene>
    <name evidence="16" type="ORF">ACJRO7_030530</name>
</gene>
<organism evidence="16 17">
    <name type="scientific">Eucalyptus globulus</name>
    <name type="common">Tasmanian blue gum</name>
    <dbReference type="NCBI Taxonomy" id="34317"/>
    <lineage>
        <taxon>Eukaryota</taxon>
        <taxon>Viridiplantae</taxon>
        <taxon>Streptophyta</taxon>
        <taxon>Embryophyta</taxon>
        <taxon>Tracheophyta</taxon>
        <taxon>Spermatophyta</taxon>
        <taxon>Magnoliopsida</taxon>
        <taxon>eudicotyledons</taxon>
        <taxon>Gunneridae</taxon>
        <taxon>Pentapetalae</taxon>
        <taxon>rosids</taxon>
        <taxon>malvids</taxon>
        <taxon>Myrtales</taxon>
        <taxon>Myrtaceae</taxon>
        <taxon>Myrtoideae</taxon>
        <taxon>Eucalypteae</taxon>
        <taxon>Eucalyptus</taxon>
    </lineage>
</organism>
<dbReference type="FunFam" id="1.10.510.10:FF:000590">
    <property type="entry name" value="PR5-like receptor kinase"/>
    <property type="match status" value="1"/>
</dbReference>
<dbReference type="PROSITE" id="PS51257">
    <property type="entry name" value="PROKAR_LIPOPROTEIN"/>
    <property type="match status" value="1"/>
</dbReference>
<evidence type="ECO:0000256" key="1">
    <source>
        <dbReference type="ARBA" id="ARBA00004479"/>
    </source>
</evidence>
<sequence>MIISRSSIFMLPVLLLISHVLLLLGTSCHAKKNHLCAPSSCGEIRNISYHFRLKGDPKDCGHSRYELACENNHTVLYLYAGRYYVKSIHYDSYIDQNDFSGNITVVDDGLQKGNYSSLPRYPFAYSNSSEDGAYEFPDRNFTVAFMKCSQPVASTSYIDAKPCIEGAYSADTTPYFSQMKAYSYAVLGDLQVGDIKDSCTVTMMAFTSDQISWRKGDQYGSLPYKDLHNKMVEGFTLSYPRYNLLIRLFPCDFLSFINRRGFCGYYFCTANSTGTKHWYAEIVRWRLAFFLANYVAAKFVLGAPCVLILLIYKWMRRHRAIDANIEEFLQVHNNFLPIKYSYSDIKKITKNFKCKLGEGGYGSVYRGILRSGNEVAVKILNKPESNGQDFISEVATIGMIHHINVVQLVGFCFDYSKQALVYDFMPNGSLDKHISNKDGDDPLDYKKMHEISLGIARGIEYLHRGCDMQILHFDIKPHNILLDQSFTPKISDFGLARLYPIGHSIVSLTAARGTLGYMAPELFYKDIGGISYKADVYSFGMMLMEMAGRRRNTNIHAAHSSQIYFPWWIYDQLSKEKEIERVEVIEEERETRKMIIVALWCIQLSPNDRPSMRTVLNMLEGDIGKLQLPPKPLWYPGEAPTNKDNNEIELEMVSSSSSAPIISSSYQFDHGNEFTKSCIVLLFSSCRNEMQNIINTISMYHIDNVIYEAFTCFSYSIGVFY</sequence>
<dbReference type="GO" id="GO:0016020">
    <property type="term" value="C:membrane"/>
    <property type="evidence" value="ECO:0007669"/>
    <property type="project" value="UniProtKB-SubCell"/>
</dbReference>
<evidence type="ECO:0000256" key="14">
    <source>
        <dbReference type="SAM" id="SignalP"/>
    </source>
</evidence>
<evidence type="ECO:0000256" key="4">
    <source>
        <dbReference type="ARBA" id="ARBA00022692"/>
    </source>
</evidence>
<dbReference type="AlphaFoldDB" id="A0ABD3JE87"/>
<dbReference type="Proteomes" id="UP001634007">
    <property type="component" value="Unassembled WGS sequence"/>
</dbReference>
<evidence type="ECO:0000256" key="6">
    <source>
        <dbReference type="ARBA" id="ARBA00022741"/>
    </source>
</evidence>
<keyword evidence="6 12" id="KW-0547">Nucleotide-binding</keyword>
<dbReference type="InterPro" id="IPR011009">
    <property type="entry name" value="Kinase-like_dom_sf"/>
</dbReference>
<feature type="domain" description="Protein kinase" evidence="15">
    <location>
        <begin position="350"/>
        <end position="623"/>
    </location>
</feature>
<dbReference type="InterPro" id="IPR008271">
    <property type="entry name" value="Ser/Thr_kinase_AS"/>
</dbReference>
<dbReference type="GO" id="GO:0004674">
    <property type="term" value="F:protein serine/threonine kinase activity"/>
    <property type="evidence" value="ECO:0007669"/>
    <property type="project" value="UniProtKB-KW"/>
</dbReference>
<keyword evidence="11" id="KW-0325">Glycoprotein</keyword>
<evidence type="ECO:0000256" key="8">
    <source>
        <dbReference type="ARBA" id="ARBA00022840"/>
    </source>
</evidence>
<name>A0ABD3JE87_EUCGL</name>
<dbReference type="Pfam" id="PF13947">
    <property type="entry name" value="GUB_WAK_bind"/>
    <property type="match status" value="1"/>
</dbReference>
<evidence type="ECO:0000256" key="13">
    <source>
        <dbReference type="SAM" id="Phobius"/>
    </source>
</evidence>
<feature type="chain" id="PRO_5044894653" description="Protein kinase domain-containing protein" evidence="14">
    <location>
        <begin position="31"/>
        <end position="721"/>
    </location>
</feature>
<evidence type="ECO:0000256" key="3">
    <source>
        <dbReference type="ARBA" id="ARBA00022679"/>
    </source>
</evidence>
<evidence type="ECO:0000256" key="12">
    <source>
        <dbReference type="PROSITE-ProRule" id="PRU10141"/>
    </source>
</evidence>
<dbReference type="GO" id="GO:0005524">
    <property type="term" value="F:ATP binding"/>
    <property type="evidence" value="ECO:0007669"/>
    <property type="project" value="UniProtKB-UniRule"/>
</dbReference>
<comment type="subcellular location">
    <subcellularLocation>
        <location evidence="1">Membrane</location>
        <topology evidence="1">Single-pass type I membrane protein</topology>
    </subcellularLocation>
</comment>
<evidence type="ECO:0000256" key="7">
    <source>
        <dbReference type="ARBA" id="ARBA00022777"/>
    </source>
</evidence>
<keyword evidence="2" id="KW-0723">Serine/threonine-protein kinase</keyword>
<dbReference type="PANTHER" id="PTHR27009">
    <property type="entry name" value="RUST RESISTANCE KINASE LR10-RELATED"/>
    <property type="match status" value="1"/>
</dbReference>
<keyword evidence="4 13" id="KW-0812">Transmembrane</keyword>
<keyword evidence="17" id="KW-1185">Reference proteome</keyword>
<dbReference type="SUPFAM" id="SSF56112">
    <property type="entry name" value="Protein kinase-like (PK-like)"/>
    <property type="match status" value="1"/>
</dbReference>
<keyword evidence="10 13" id="KW-0472">Membrane</keyword>
<feature type="binding site" evidence="12">
    <location>
        <position position="378"/>
    </location>
    <ligand>
        <name>ATP</name>
        <dbReference type="ChEBI" id="CHEBI:30616"/>
    </ligand>
</feature>
<reference evidence="16 17" key="1">
    <citation type="submission" date="2024-11" db="EMBL/GenBank/DDBJ databases">
        <title>Chromosome-level genome assembly of Eucalyptus globulus Labill. provides insights into its genome evolution.</title>
        <authorList>
            <person name="Li X."/>
        </authorList>
    </citation>
    <scope>NUCLEOTIDE SEQUENCE [LARGE SCALE GENOMIC DNA]</scope>
    <source>
        <strain evidence="16">CL2024</strain>
        <tissue evidence="16">Fresh tender leaves</tissue>
    </source>
</reference>
<keyword evidence="5 14" id="KW-0732">Signal</keyword>
<comment type="caution">
    <text evidence="16">The sequence shown here is derived from an EMBL/GenBank/DDBJ whole genome shotgun (WGS) entry which is preliminary data.</text>
</comment>
<dbReference type="InterPro" id="IPR000719">
    <property type="entry name" value="Prot_kinase_dom"/>
</dbReference>